<dbReference type="InterPro" id="IPR020084">
    <property type="entry name" value="NUDIX_hydrolase_CS"/>
</dbReference>
<comment type="cofactor">
    <cofactor evidence="1">
        <name>Mg(2+)</name>
        <dbReference type="ChEBI" id="CHEBI:18420"/>
    </cofactor>
</comment>
<dbReference type="RefSeq" id="WP_160910469.1">
    <property type="nucleotide sequence ID" value="NZ_WMFA01000001.1"/>
</dbReference>
<organism evidence="5 6">
    <name type="scientific">Halobacillus litoralis</name>
    <dbReference type="NCBI Taxonomy" id="45668"/>
    <lineage>
        <taxon>Bacteria</taxon>
        <taxon>Bacillati</taxon>
        <taxon>Bacillota</taxon>
        <taxon>Bacilli</taxon>
        <taxon>Bacillales</taxon>
        <taxon>Bacillaceae</taxon>
        <taxon>Halobacillus</taxon>
    </lineage>
</organism>
<dbReference type="OrthoDB" id="9787476at2"/>
<comment type="caution">
    <text evidence="5">The sequence shown here is derived from an EMBL/GenBank/DDBJ whole genome shotgun (WGS) entry which is preliminary data.</text>
</comment>
<feature type="domain" description="Nudix hydrolase" evidence="4">
    <location>
        <begin position="15"/>
        <end position="149"/>
    </location>
</feature>
<evidence type="ECO:0000313" key="5">
    <source>
        <dbReference type="EMBL" id="MYL69240.1"/>
    </source>
</evidence>
<evidence type="ECO:0000313" key="6">
    <source>
        <dbReference type="Proteomes" id="UP000450457"/>
    </source>
</evidence>
<dbReference type="InterPro" id="IPR020476">
    <property type="entry name" value="Nudix_hydrolase"/>
</dbReference>
<dbReference type="PROSITE" id="PS51462">
    <property type="entry name" value="NUDIX"/>
    <property type="match status" value="1"/>
</dbReference>
<keyword evidence="2 3" id="KW-0378">Hydrolase</keyword>
<dbReference type="Pfam" id="PF00293">
    <property type="entry name" value="NUDIX"/>
    <property type="match status" value="1"/>
</dbReference>
<accession>A0A845F5P2</accession>
<evidence type="ECO:0000256" key="3">
    <source>
        <dbReference type="RuleBase" id="RU003476"/>
    </source>
</evidence>
<dbReference type="EMBL" id="WMFA01000001">
    <property type="protein sequence ID" value="MYL69240.1"/>
    <property type="molecule type" value="Genomic_DNA"/>
</dbReference>
<dbReference type="PANTHER" id="PTHR43046:SF2">
    <property type="entry name" value="8-OXO-DGTP DIPHOSPHATASE-RELATED"/>
    <property type="match status" value="1"/>
</dbReference>
<dbReference type="InterPro" id="IPR015797">
    <property type="entry name" value="NUDIX_hydrolase-like_dom_sf"/>
</dbReference>
<evidence type="ECO:0000256" key="1">
    <source>
        <dbReference type="ARBA" id="ARBA00001946"/>
    </source>
</evidence>
<dbReference type="PANTHER" id="PTHR43046">
    <property type="entry name" value="GDP-MANNOSE MANNOSYL HYDROLASE"/>
    <property type="match status" value="1"/>
</dbReference>
<dbReference type="CDD" id="cd04677">
    <property type="entry name" value="NUDIX_Hydrolase"/>
    <property type="match status" value="1"/>
</dbReference>
<dbReference type="AlphaFoldDB" id="A0A845F5P2"/>
<dbReference type="Proteomes" id="UP000450457">
    <property type="component" value="Unassembled WGS sequence"/>
</dbReference>
<evidence type="ECO:0000259" key="4">
    <source>
        <dbReference type="PROSITE" id="PS51462"/>
    </source>
</evidence>
<reference evidence="5 6" key="1">
    <citation type="submission" date="2019-11" db="EMBL/GenBank/DDBJ databases">
        <title>Genome sequences of 17 halophilic strains isolated from different environments.</title>
        <authorList>
            <person name="Furrow R.E."/>
        </authorList>
    </citation>
    <scope>NUCLEOTIDE SEQUENCE [LARGE SCALE GENOMIC DNA]</scope>
    <source>
        <strain evidence="5 6">SL-4</strain>
    </source>
</reference>
<dbReference type="PROSITE" id="PS00893">
    <property type="entry name" value="NUDIX_BOX"/>
    <property type="match status" value="1"/>
</dbReference>
<dbReference type="GO" id="GO:0016787">
    <property type="term" value="F:hydrolase activity"/>
    <property type="evidence" value="ECO:0007669"/>
    <property type="project" value="UniProtKB-KW"/>
</dbReference>
<evidence type="ECO:0000256" key="2">
    <source>
        <dbReference type="ARBA" id="ARBA00022801"/>
    </source>
</evidence>
<name>A0A845F5P2_9BACI</name>
<dbReference type="SUPFAM" id="SSF55811">
    <property type="entry name" value="Nudix"/>
    <property type="match status" value="1"/>
</dbReference>
<dbReference type="GeneID" id="78005379"/>
<dbReference type="InterPro" id="IPR000086">
    <property type="entry name" value="NUDIX_hydrolase_dom"/>
</dbReference>
<comment type="similarity">
    <text evidence="3">Belongs to the Nudix hydrolase family.</text>
</comment>
<dbReference type="PRINTS" id="PR00502">
    <property type="entry name" value="NUDIXFAMILY"/>
</dbReference>
<gene>
    <name evidence="5" type="ORF">GLW00_00155</name>
</gene>
<sequence length="154" mass="17534">MGYVEDLRAIIGHRPIILVGSVVMILDEKGRILLQERTSPQGVWGLPGGLMELGESTEQVAKREAFEETGLKVKDLQLLNVYSGEDQFSRAPNGDEFYVVTTAYFTRHFSGDYAFDPAETVQVKFFEFHDLPEKMVGSHRMMIEDYRKKTPDVE</sequence>
<proteinExistence type="inferred from homology"/>
<dbReference type="Gene3D" id="3.90.79.10">
    <property type="entry name" value="Nucleoside Triphosphate Pyrophosphohydrolase"/>
    <property type="match status" value="1"/>
</dbReference>
<protein>
    <submittedName>
        <fullName evidence="5">NUDIX domain-containing protein</fullName>
    </submittedName>
</protein>